<organism evidence="4 5">
    <name type="scientific">Anaeromyxobacter paludicola</name>
    <dbReference type="NCBI Taxonomy" id="2918171"/>
    <lineage>
        <taxon>Bacteria</taxon>
        <taxon>Pseudomonadati</taxon>
        <taxon>Myxococcota</taxon>
        <taxon>Myxococcia</taxon>
        <taxon>Myxococcales</taxon>
        <taxon>Cystobacterineae</taxon>
        <taxon>Anaeromyxobacteraceae</taxon>
        <taxon>Anaeromyxobacter</taxon>
    </lineage>
</organism>
<evidence type="ECO:0000313" key="5">
    <source>
        <dbReference type="Proteomes" id="UP001162734"/>
    </source>
</evidence>
<dbReference type="Pfam" id="PF17170">
    <property type="entry name" value="DUF5128"/>
    <property type="match status" value="1"/>
</dbReference>
<feature type="chain" id="PRO_5045827497" description="NHL repeat protein" evidence="3">
    <location>
        <begin position="23"/>
        <end position="334"/>
    </location>
</feature>
<reference evidence="5" key="1">
    <citation type="journal article" date="2022" name="Int. J. Syst. Evol. Microbiol.">
        <title>Anaeromyxobacter oryzae sp. nov., Anaeromyxobacter diazotrophicus sp. nov. and Anaeromyxobacter paludicola sp. nov., isolated from paddy soils.</title>
        <authorList>
            <person name="Itoh H."/>
            <person name="Xu Z."/>
            <person name="Mise K."/>
            <person name="Masuda Y."/>
            <person name="Ushijima N."/>
            <person name="Hayakawa C."/>
            <person name="Shiratori Y."/>
            <person name="Senoo K."/>
        </authorList>
    </citation>
    <scope>NUCLEOTIDE SEQUENCE [LARGE SCALE GENOMIC DNA]</scope>
    <source>
        <strain evidence="5">Red630</strain>
    </source>
</reference>
<dbReference type="PROSITE" id="PS51257">
    <property type="entry name" value="PROKAR_LIPOPROTEIN"/>
    <property type="match status" value="1"/>
</dbReference>
<feature type="signal peptide" evidence="3">
    <location>
        <begin position="1"/>
        <end position="22"/>
    </location>
</feature>
<evidence type="ECO:0000256" key="1">
    <source>
        <dbReference type="ARBA" id="ARBA00022737"/>
    </source>
</evidence>
<dbReference type="EMBL" id="AP025592">
    <property type="protein sequence ID" value="BDG07408.1"/>
    <property type="molecule type" value="Genomic_DNA"/>
</dbReference>
<keyword evidence="3" id="KW-0732">Signal</keyword>
<dbReference type="InterPro" id="IPR050952">
    <property type="entry name" value="TRIM-NHL_E3_ligases"/>
</dbReference>
<evidence type="ECO:0000313" key="4">
    <source>
        <dbReference type="EMBL" id="BDG07408.1"/>
    </source>
</evidence>
<dbReference type="PANTHER" id="PTHR24104:SF25">
    <property type="entry name" value="PROTEIN LIN-41"/>
    <property type="match status" value="1"/>
</dbReference>
<dbReference type="InterPro" id="IPR011042">
    <property type="entry name" value="6-blade_b-propeller_TolB-like"/>
</dbReference>
<accession>A0ABM7X6I8</accession>
<sequence>MRRSGPGAAALALALLSGCAHAAARPIPEAPRPAWPAPPAAARLRWEGWVATRPLREPSWWERVLGAVTGTEPGGAAPVLRRPFGLAAEGDTLLVADPDGPSVLSVNWQSGTSSEIPCPSHPWEAPIAVAQDASGNRYVADGPAVFRITPEGECRKLPVALQRPTGLAVAASRLYVADPPAHAVVVLSLEGRELFRFGRRGEGEGEFNFPTGIAAQPGGTLAVVDALNFRIVRVTLEGSWLGSFGEAGDEEGQFGRPKGVAADGRGNLYVSDAQWDVVLVFDREGRFQYAAGEEGDGPGELRFPAGLAVSGDRLFVADALNRRLQQFQIVEGHS</sequence>
<evidence type="ECO:0000256" key="3">
    <source>
        <dbReference type="SAM" id="SignalP"/>
    </source>
</evidence>
<evidence type="ECO:0008006" key="6">
    <source>
        <dbReference type="Google" id="ProtNLM"/>
    </source>
</evidence>
<gene>
    <name evidence="4" type="ORF">AMPC_05210</name>
</gene>
<dbReference type="Gene3D" id="2.120.10.30">
    <property type="entry name" value="TolB, C-terminal domain"/>
    <property type="match status" value="2"/>
</dbReference>
<proteinExistence type="predicted"/>
<dbReference type="Proteomes" id="UP001162734">
    <property type="component" value="Chromosome"/>
</dbReference>
<feature type="repeat" description="NHL" evidence="2">
    <location>
        <begin position="241"/>
        <end position="284"/>
    </location>
</feature>
<keyword evidence="5" id="KW-1185">Reference proteome</keyword>
<dbReference type="PANTHER" id="PTHR24104">
    <property type="entry name" value="E3 UBIQUITIN-PROTEIN LIGASE NHLRC1-RELATED"/>
    <property type="match status" value="1"/>
</dbReference>
<dbReference type="PROSITE" id="PS51125">
    <property type="entry name" value="NHL"/>
    <property type="match status" value="2"/>
</dbReference>
<feature type="repeat" description="NHL" evidence="2">
    <location>
        <begin position="194"/>
        <end position="237"/>
    </location>
</feature>
<dbReference type="RefSeq" id="WP_248344134.1">
    <property type="nucleotide sequence ID" value="NZ_AP025592.1"/>
</dbReference>
<evidence type="ECO:0000256" key="2">
    <source>
        <dbReference type="PROSITE-ProRule" id="PRU00504"/>
    </source>
</evidence>
<dbReference type="InterPro" id="IPR001258">
    <property type="entry name" value="NHL_repeat"/>
</dbReference>
<keyword evidence="1" id="KW-0677">Repeat</keyword>
<dbReference type="SUPFAM" id="SSF63829">
    <property type="entry name" value="Calcium-dependent phosphotriesterase"/>
    <property type="match status" value="1"/>
</dbReference>
<protein>
    <recommendedName>
        <fullName evidence="6">NHL repeat protein</fullName>
    </recommendedName>
</protein>
<name>A0ABM7X6I8_9BACT</name>